<proteinExistence type="predicted"/>
<name>A0A5M4FIB0_9ACTN</name>
<dbReference type="Pfam" id="PF13338">
    <property type="entry name" value="AbiEi_4"/>
    <property type="match status" value="1"/>
</dbReference>
<comment type="caution">
    <text evidence="2">The sequence shown here is derived from an EMBL/GenBank/DDBJ whole genome shotgun (WGS) entry which is preliminary data.</text>
</comment>
<dbReference type="InterPro" id="IPR025159">
    <property type="entry name" value="AbiEi_N"/>
</dbReference>
<accession>A0A5M4FIB0</accession>
<evidence type="ECO:0000313" key="3">
    <source>
        <dbReference type="Proteomes" id="UP000380867"/>
    </source>
</evidence>
<protein>
    <recommendedName>
        <fullName evidence="1">AbiEi antitoxin N-terminal domain-containing protein</fullName>
    </recommendedName>
</protein>
<dbReference type="AlphaFoldDB" id="A0A5M4FIB0"/>
<dbReference type="EMBL" id="SDPQ02000001">
    <property type="protein sequence ID" value="KAA1399916.1"/>
    <property type="molecule type" value="Genomic_DNA"/>
</dbReference>
<feature type="domain" description="AbiEi antitoxin N-terminal" evidence="1">
    <location>
        <begin position="9"/>
        <end position="45"/>
    </location>
</feature>
<gene>
    <name evidence="2" type="ORF">ESP70_003940</name>
</gene>
<keyword evidence="3" id="KW-1185">Reference proteome</keyword>
<organism evidence="2 3">
    <name type="scientific">Aeromicrobium ginsengisoli</name>
    <dbReference type="NCBI Taxonomy" id="363867"/>
    <lineage>
        <taxon>Bacteria</taxon>
        <taxon>Bacillati</taxon>
        <taxon>Actinomycetota</taxon>
        <taxon>Actinomycetes</taxon>
        <taxon>Propionibacteriales</taxon>
        <taxon>Nocardioidaceae</taxon>
        <taxon>Aeromicrobium</taxon>
    </lineage>
</organism>
<dbReference type="OrthoDB" id="9789781at2"/>
<evidence type="ECO:0000259" key="1">
    <source>
        <dbReference type="Pfam" id="PF13338"/>
    </source>
</evidence>
<evidence type="ECO:0000313" key="2">
    <source>
        <dbReference type="EMBL" id="KAA1399916.1"/>
    </source>
</evidence>
<sequence length="193" mass="21706">MPSTELPTIIRRSELESLGLTRHRLYALRESGELEQIAPGIYLRPGGMDDTTAAWAAIALRKPNATICLLSALALHELTDEIPRATDIALPRGERTPKTRFAPIKWHSFDPETFHLGRETHHLPGDIEIGLYGSERTIIDAFRMRHELGSDLAHEALKQWLRRRGNNPSKLLTMATHFPKANPALRSALEILL</sequence>
<dbReference type="Proteomes" id="UP000380867">
    <property type="component" value="Unassembled WGS sequence"/>
</dbReference>
<reference evidence="2" key="1">
    <citation type="submission" date="2019-09" db="EMBL/GenBank/DDBJ databases">
        <authorList>
            <person name="Li J."/>
        </authorList>
    </citation>
    <scope>NUCLEOTIDE SEQUENCE [LARGE SCALE GENOMIC DNA]</scope>
    <source>
        <strain evidence="2">JCM 14732</strain>
    </source>
</reference>
<dbReference type="RefSeq" id="WP_149688028.1">
    <property type="nucleotide sequence ID" value="NZ_SDPQ02000001.1"/>
</dbReference>